<name>A0A8J2TM69_9BACI</name>
<proteinExistence type="predicted"/>
<reference evidence="1" key="2">
    <citation type="submission" date="2020-09" db="EMBL/GenBank/DDBJ databases">
        <authorList>
            <person name="Sun Q."/>
            <person name="Zhou Y."/>
        </authorList>
    </citation>
    <scope>NUCLEOTIDE SEQUENCE</scope>
    <source>
        <strain evidence="1">CGMCC 1.12360</strain>
    </source>
</reference>
<gene>
    <name evidence="1" type="ORF">GCM10010978_19100</name>
</gene>
<dbReference type="AlphaFoldDB" id="A0A8J2TM69"/>
<accession>A0A8J2TM69</accession>
<reference evidence="1" key="1">
    <citation type="journal article" date="2014" name="Int. J. Syst. Evol. Microbiol.">
        <title>Complete genome sequence of Corynebacterium casei LMG S-19264T (=DSM 44701T), isolated from a smear-ripened cheese.</title>
        <authorList>
            <consortium name="US DOE Joint Genome Institute (JGI-PGF)"/>
            <person name="Walter F."/>
            <person name="Albersmeier A."/>
            <person name="Kalinowski J."/>
            <person name="Ruckert C."/>
        </authorList>
    </citation>
    <scope>NUCLEOTIDE SEQUENCE</scope>
    <source>
        <strain evidence="1">CGMCC 1.12360</strain>
    </source>
</reference>
<comment type="caution">
    <text evidence="1">The sequence shown here is derived from an EMBL/GenBank/DDBJ whole genome shotgun (WGS) entry which is preliminary data.</text>
</comment>
<keyword evidence="2" id="KW-1185">Reference proteome</keyword>
<dbReference type="Proteomes" id="UP000602050">
    <property type="component" value="Unassembled WGS sequence"/>
</dbReference>
<evidence type="ECO:0000313" key="2">
    <source>
        <dbReference type="Proteomes" id="UP000602050"/>
    </source>
</evidence>
<dbReference type="EMBL" id="BMEV01000032">
    <property type="protein sequence ID" value="GFZ77717.1"/>
    <property type="molecule type" value="Genomic_DNA"/>
</dbReference>
<sequence length="70" mass="8136">MKLMFRMLFLFILIMLVYQWRYKLLNALLAVGFIRKLAVRTSMAIPQVRGNLLPALFGGEQFQTDKSNAK</sequence>
<organism evidence="1 2">
    <name type="scientific">Compostibacillus humi</name>
    <dbReference type="NCBI Taxonomy" id="1245525"/>
    <lineage>
        <taxon>Bacteria</taxon>
        <taxon>Bacillati</taxon>
        <taxon>Bacillota</taxon>
        <taxon>Bacilli</taxon>
        <taxon>Bacillales</taxon>
        <taxon>Bacillaceae</taxon>
        <taxon>Compostibacillus</taxon>
    </lineage>
</organism>
<evidence type="ECO:0000313" key="1">
    <source>
        <dbReference type="EMBL" id="GFZ77717.1"/>
    </source>
</evidence>
<protein>
    <submittedName>
        <fullName evidence="1">Uncharacterized protein</fullName>
    </submittedName>
</protein>